<keyword evidence="17" id="KW-1133">Transmembrane helix</keyword>
<keyword evidence="17" id="KW-0472">Membrane</keyword>
<evidence type="ECO:0000256" key="14">
    <source>
        <dbReference type="PIRSR" id="PIRSR601577-2"/>
    </source>
</evidence>
<comment type="cofactor">
    <cofactor evidence="14 15">
        <name>Zn(2+)</name>
        <dbReference type="ChEBI" id="CHEBI:29105"/>
    </cofactor>
    <text evidence="14 15">Binds 1 zinc ion per subunit.</text>
</comment>
<feature type="active site" evidence="13">
    <location>
        <position position="296"/>
    </location>
</feature>
<feature type="region of interest" description="Disordered" evidence="16">
    <location>
        <begin position="44"/>
        <end position="64"/>
    </location>
</feature>
<evidence type="ECO:0000256" key="17">
    <source>
        <dbReference type="SAM" id="Phobius"/>
    </source>
</evidence>
<evidence type="ECO:0000256" key="3">
    <source>
        <dbReference type="ARBA" id="ARBA00022490"/>
    </source>
</evidence>
<evidence type="ECO:0000256" key="5">
    <source>
        <dbReference type="ARBA" id="ARBA00022670"/>
    </source>
</evidence>
<feature type="binding site" evidence="14">
    <location>
        <position position="299"/>
    </location>
    <ligand>
        <name>Zn(2+)</name>
        <dbReference type="ChEBI" id="CHEBI:29105"/>
        <note>catalytic</note>
    </ligand>
</feature>
<keyword evidence="11" id="KW-0131">Cell cycle</keyword>
<name>A0AAV1ZV10_9ARAC</name>
<evidence type="ECO:0000256" key="7">
    <source>
        <dbReference type="ARBA" id="ARBA00022776"/>
    </source>
</evidence>
<dbReference type="FunFam" id="3.90.132.10:FF:000001">
    <property type="entry name" value="leishmanolysin-like peptidase isoform X2"/>
    <property type="match status" value="1"/>
</dbReference>
<dbReference type="Gene3D" id="3.90.132.10">
    <property type="entry name" value="Leishmanolysin , domain 2"/>
    <property type="match status" value="1"/>
</dbReference>
<comment type="similarity">
    <text evidence="2 15">Belongs to the peptidase M8 family.</text>
</comment>
<evidence type="ECO:0000256" key="2">
    <source>
        <dbReference type="ARBA" id="ARBA00005860"/>
    </source>
</evidence>
<evidence type="ECO:0000313" key="19">
    <source>
        <dbReference type="Proteomes" id="UP001497382"/>
    </source>
</evidence>
<dbReference type="FunFam" id="2.10.55.10:FF:000001">
    <property type="entry name" value="Leishmanolysin like peptidase"/>
    <property type="match status" value="1"/>
</dbReference>
<comment type="subcellular location">
    <subcellularLocation>
        <location evidence="1">Cytoplasm</location>
    </subcellularLocation>
</comment>
<dbReference type="AlphaFoldDB" id="A0AAV1ZV10"/>
<dbReference type="Gene3D" id="2.10.55.10">
    <property type="entry name" value="Leishmanolysin domain 3"/>
    <property type="match status" value="1"/>
</dbReference>
<evidence type="ECO:0000256" key="15">
    <source>
        <dbReference type="RuleBase" id="RU366077"/>
    </source>
</evidence>
<accession>A0AAV1ZV10</accession>
<evidence type="ECO:0000256" key="6">
    <source>
        <dbReference type="ARBA" id="ARBA00022723"/>
    </source>
</evidence>
<dbReference type="PANTHER" id="PTHR10942">
    <property type="entry name" value="LEISHMANOLYSIN-LIKE PEPTIDASE"/>
    <property type="match status" value="1"/>
</dbReference>
<dbReference type="Gene3D" id="3.10.170.20">
    <property type="match status" value="1"/>
</dbReference>
<keyword evidence="5 15" id="KW-0645">Protease</keyword>
<dbReference type="GO" id="GO:0004222">
    <property type="term" value="F:metalloendopeptidase activity"/>
    <property type="evidence" value="ECO:0007669"/>
    <property type="project" value="UniProtKB-UniRule"/>
</dbReference>
<dbReference type="SUPFAM" id="SSF55486">
    <property type="entry name" value="Metalloproteases ('zincins'), catalytic domain"/>
    <property type="match status" value="1"/>
</dbReference>
<evidence type="ECO:0000313" key="18">
    <source>
        <dbReference type="EMBL" id="CAL1274241.1"/>
    </source>
</evidence>
<protein>
    <recommendedName>
        <fullName evidence="12 15">Leishmanolysin-like peptidase</fullName>
        <ecNumber evidence="15">3.4.24.-</ecNumber>
    </recommendedName>
</protein>
<dbReference type="GO" id="GO:0007155">
    <property type="term" value="P:cell adhesion"/>
    <property type="evidence" value="ECO:0007669"/>
    <property type="project" value="InterPro"/>
</dbReference>
<keyword evidence="9 14" id="KW-0862">Zinc</keyword>
<feature type="binding site" evidence="14">
    <location>
        <position position="401"/>
    </location>
    <ligand>
        <name>Zn(2+)</name>
        <dbReference type="ChEBI" id="CHEBI:29105"/>
        <note>catalytic</note>
    </ligand>
</feature>
<gene>
    <name evidence="18" type="ORF">LARSCL_LOCUS7363</name>
</gene>
<dbReference type="Proteomes" id="UP001497382">
    <property type="component" value="Unassembled WGS sequence"/>
</dbReference>
<evidence type="ECO:0000256" key="13">
    <source>
        <dbReference type="PIRSR" id="PIRSR601577-1"/>
    </source>
</evidence>
<keyword evidence="19" id="KW-1185">Reference proteome</keyword>
<evidence type="ECO:0000256" key="11">
    <source>
        <dbReference type="ARBA" id="ARBA00023306"/>
    </source>
</evidence>
<evidence type="ECO:0000256" key="4">
    <source>
        <dbReference type="ARBA" id="ARBA00022618"/>
    </source>
</evidence>
<dbReference type="EC" id="3.4.24.-" evidence="15"/>
<evidence type="ECO:0000256" key="9">
    <source>
        <dbReference type="ARBA" id="ARBA00022833"/>
    </source>
</evidence>
<dbReference type="EMBL" id="CAXIEN010000076">
    <property type="protein sequence ID" value="CAL1274241.1"/>
    <property type="molecule type" value="Genomic_DNA"/>
</dbReference>
<evidence type="ECO:0000256" key="12">
    <source>
        <dbReference type="ARBA" id="ARBA00039717"/>
    </source>
</evidence>
<evidence type="ECO:0000256" key="16">
    <source>
        <dbReference type="SAM" id="MobiDB-lite"/>
    </source>
</evidence>
<evidence type="ECO:0000256" key="10">
    <source>
        <dbReference type="ARBA" id="ARBA00023049"/>
    </source>
</evidence>
<dbReference type="GO" id="GO:0005737">
    <property type="term" value="C:cytoplasm"/>
    <property type="evidence" value="ECO:0007669"/>
    <property type="project" value="UniProtKB-SubCell"/>
</dbReference>
<feature type="binding site" evidence="14">
    <location>
        <position position="295"/>
    </location>
    <ligand>
        <name>Zn(2+)</name>
        <dbReference type="ChEBI" id="CHEBI:29105"/>
        <note>catalytic</note>
    </ligand>
</feature>
<dbReference type="GO" id="GO:0051301">
    <property type="term" value="P:cell division"/>
    <property type="evidence" value="ECO:0007669"/>
    <property type="project" value="UniProtKB-KW"/>
</dbReference>
<keyword evidence="8 15" id="KW-0378">Hydrolase</keyword>
<keyword evidence="4" id="KW-0132">Cell division</keyword>
<evidence type="ECO:0000256" key="1">
    <source>
        <dbReference type="ARBA" id="ARBA00004496"/>
    </source>
</evidence>
<dbReference type="InterPro" id="IPR001577">
    <property type="entry name" value="Peptidase_M8"/>
</dbReference>
<dbReference type="GO" id="GO:0046872">
    <property type="term" value="F:metal ion binding"/>
    <property type="evidence" value="ECO:0007669"/>
    <property type="project" value="UniProtKB-KW"/>
</dbReference>
<proteinExistence type="inferred from homology"/>
<keyword evidence="7" id="KW-0498">Mitosis</keyword>
<keyword evidence="6 14" id="KW-0479">Metal-binding</keyword>
<keyword evidence="10 14" id="KW-0482">Metalloprotease</keyword>
<comment type="caution">
    <text evidence="18">The sequence shown here is derived from an EMBL/GenBank/DDBJ whole genome shotgun (WGS) entry which is preliminary data.</text>
</comment>
<dbReference type="Gene3D" id="2.30.34.10">
    <property type="entry name" value="Leishmanolysin domain 4"/>
    <property type="match status" value="1"/>
</dbReference>
<dbReference type="GO" id="GO:0016020">
    <property type="term" value="C:membrane"/>
    <property type="evidence" value="ECO:0007669"/>
    <property type="project" value="InterPro"/>
</dbReference>
<organism evidence="18 19">
    <name type="scientific">Larinioides sclopetarius</name>
    <dbReference type="NCBI Taxonomy" id="280406"/>
    <lineage>
        <taxon>Eukaryota</taxon>
        <taxon>Metazoa</taxon>
        <taxon>Ecdysozoa</taxon>
        <taxon>Arthropoda</taxon>
        <taxon>Chelicerata</taxon>
        <taxon>Arachnida</taxon>
        <taxon>Araneae</taxon>
        <taxon>Araneomorphae</taxon>
        <taxon>Entelegynae</taxon>
        <taxon>Araneoidea</taxon>
        <taxon>Araneidae</taxon>
        <taxon>Larinioides</taxon>
    </lineage>
</organism>
<dbReference type="Pfam" id="PF01457">
    <property type="entry name" value="Peptidase_M8"/>
    <property type="match status" value="1"/>
</dbReference>
<dbReference type="GO" id="GO:0006508">
    <property type="term" value="P:proteolysis"/>
    <property type="evidence" value="ECO:0007669"/>
    <property type="project" value="UniProtKB-KW"/>
</dbReference>
<sequence>MNTRRRMKRMNEGEAMGGLIGTAWGGAAGSPGFYCDKELRSPEANSARKRQPQSHHGNEQLSSEDKQEKKAFSLFLLCCCCLSSFGEWSGGFGGRKVVQHVHLEPHHIVRKRSISQPLRIKVFYDKSVYRLPPEKFEVINNTILPQALEYWERTLLVRPMVVPIRLNRKCPNNQAFFPVNVSEQHCKERCENVTTCGEVVVPEEHLEPCRVCSATGHFCTTSTPKGVGIQDADFVFYVSAMQTDRCHKGQTVAYAAHCQQEAALDRPIAGHANLCPNSISTKPQDLDTLLSTVKHEILHALGFSVSLYAYFRDKSGYPLTPRGRNGKPMVNKVIQAHQWSDRVIREVERRDWKVRGNVTQKTVKIVVTPRVQEEIRRHFNCAYLEGAELEDQGEDGTVLTHWEKRLFENEAMTGTHTQNPVYSRITLALMEDTGWYMPNYAMAQELKWGKNLGCDFAFKSCKDWIDSRRARGESIHPYCDKVKKDPLETECTDSRDSVALCNLVEYPQELPRIFQNFDYIPGVPSAEIGRYGGSVSLADYCPYIQEFTWKSNNIVVRGSQCQFPENMPQPEKNFALEYYGAGSKCFNHNKDMWEERTCQQVRQWQHWGSGCYKYECRNGHLHVIVANHTYTCFHIGQQLKIQIFFQGWLHIGTIVCPPCHEICGENDVNCQPDSVKSYYASSDKKYYYDELPCRSMCLTSNWIVVLVLLTILHHFLGR</sequence>
<feature type="transmembrane region" description="Helical" evidence="17">
    <location>
        <begin position="698"/>
        <end position="716"/>
    </location>
</feature>
<keyword evidence="17" id="KW-0812">Transmembrane</keyword>
<keyword evidence="3" id="KW-0963">Cytoplasm</keyword>
<reference evidence="18 19" key="1">
    <citation type="submission" date="2024-04" db="EMBL/GenBank/DDBJ databases">
        <authorList>
            <person name="Rising A."/>
            <person name="Reimegard J."/>
            <person name="Sonavane S."/>
            <person name="Akerstrom W."/>
            <person name="Nylinder S."/>
            <person name="Hedman E."/>
            <person name="Kallberg Y."/>
        </authorList>
    </citation>
    <scope>NUCLEOTIDE SEQUENCE [LARGE SCALE GENOMIC DNA]</scope>
</reference>
<evidence type="ECO:0000256" key="8">
    <source>
        <dbReference type="ARBA" id="ARBA00022801"/>
    </source>
</evidence>
<dbReference type="PANTHER" id="PTHR10942:SF0">
    <property type="entry name" value="LEISHMANOLYSIN-LIKE PEPTIDASE"/>
    <property type="match status" value="1"/>
</dbReference>